<dbReference type="Gene3D" id="2.40.50.140">
    <property type="entry name" value="Nucleic acid-binding proteins"/>
    <property type="match status" value="1"/>
</dbReference>
<sequence>MATINGDVEQLLASGTTTPITQLNPNLSDQVTRKIHGEITITWPYSSINKRFAFLLAEPDFRLRREKGQVRIVLNGPSAEAVSNLELGSGDEITLALDGVEWAKDEEPARPPGSRLDWQLKFAGKLILKVGFSVTLGETGESKFIHVDQPATTEAPEAPEPVHSAEIDTATVDDESPIEDAPALPTTAEYAAPIFTKRSLASYGPLFDFDLDGELEVDGGRKGKGRKRPRYSVQNGRWRYREESDSPEPEVPQATSSPASEKDADVPMQDTPSKPRMEDGACQTEENEIPPPPRTTENTPLKSLDKSESSTTFGDVASSRAEAATADTGVQASPSRQTVTVPSRREGQQQSVAASASNLSTPFGFVPSHTGFPQIESSVRAGFGMSQPQASAHVPTDQDIQASASSEVDSYPAQPGFGQPSNIAAGFGVMGGPLVDSVRFGFGEQPQSMYGGMQLASSQLLPQYSDAHYYPASHPDPQNSRDHTFPASHYSHRESTHNAQYDEDPQTTSKNISSLLNQAVNHEVPLWPIETQNLNSSNAIGHLNAPEELRSDGSVPEKTPPGMIPPAVEDGTRNRDEMRDEGILSAPVFEQGVPREALPHGREGSADEDEDSMDSDEEADYDEDEKGDDYDMRNYDRLSDDDDGFDGEEEPLPDGEMLEEDGDELYDDEEDYDEEEDYEEDEAAASNYYQQAPQSAPQPPVQDPIVIDLLSDSDEEDEAPKAPLPPRSHVEQHQMDGIAKSEPPEVDHGGDLPKEGRPQQALPILSSPQPALRRQQFVEAEQRQELEEELEQELEEQIDNEAGASSSHDEQSLDGEDASGSEYNGAGGDESEMEEDEPDSAEVGKDLETITENLPVTSSEAVPEVKETTIPSPPQPHDQASSDVADVSGGDLQVEEATTPSPPQPHDQASSDVADVSGEGLQVEDVEVKVSDETQQRTGQNDDRVENDDSHISKVDSFQTQPVELAASPQTQSGAFSESFQTQTADIAMTDLPESSPGSRLSQGDPNEDVVMDEAQLVAVPGENAGEAGSEDRVLQSPPKEQSNIAEEDEGADDEAIATELQTEEVALEDKTFEGFSDDEHDATLSPSGAQYQEDHSARRTVDISVTTVSSHFETQFSDKEISISETQETEVVHNQSSQADQVRTAITEKKDAEMAEAVAAAGKEPESDGESIKDGRSASVDQARVDVENDLATSEAESEPSGNENVAVLSPPQRESESAFEKLIEGPQKEVDQAASEFSEDDFHDASELPQADGTHNLAQFDDRASFVTADSRVSESRETEEPGSSPTPKSTRKGRNQKTDSGNLSATSAVAFYKSQHAPLHQASPRKTRSKALSFQKAESPQNGHEDMSIQLARAALESTSRSKVSDASAKEAETDLVKRLENDMPDCLPLKDLKFHNRNTLDFAVVATNHPTPPKRTKARQYATSLTVTDPSIAPDVIEVSLFRAHKDFLPILKPGDSCLFRGFTVVSLPERGFGLQTHPDESSWAVIDTDGADAIPQIRGPPVELEDDEKRYLVDLRAWYAALDDGSKDKLAEAVGALVEKGRESRGEK</sequence>
<dbReference type="InParanoid" id="A0A423XHU1"/>
<feature type="region of interest" description="Disordered" evidence="1">
    <location>
        <begin position="1075"/>
        <end position="1099"/>
    </location>
</feature>
<comment type="caution">
    <text evidence="3">The sequence shown here is derived from an EMBL/GenBank/DDBJ whole genome shotgun (WGS) entry which is preliminary data.</text>
</comment>
<dbReference type="SUPFAM" id="SSF50249">
    <property type="entry name" value="Nucleic acid-binding proteins"/>
    <property type="match status" value="1"/>
</dbReference>
<feature type="compositionally biased region" description="Basic and acidic residues" evidence="1">
    <location>
        <begin position="1164"/>
        <end position="1177"/>
    </location>
</feature>
<feature type="compositionally biased region" description="Acidic residues" evidence="1">
    <location>
        <begin position="786"/>
        <end position="799"/>
    </location>
</feature>
<feature type="compositionally biased region" description="Acidic residues" evidence="1">
    <location>
        <begin position="1046"/>
        <end position="1060"/>
    </location>
</feature>
<feature type="domain" description="Telomeric single stranded DNA binding POT1/Cdc13" evidence="2">
    <location>
        <begin position="1390"/>
        <end position="1525"/>
    </location>
</feature>
<dbReference type="GO" id="GO:0000781">
    <property type="term" value="C:chromosome, telomeric region"/>
    <property type="evidence" value="ECO:0007669"/>
    <property type="project" value="InterPro"/>
</dbReference>
<feature type="compositionally biased region" description="Polar residues" evidence="1">
    <location>
        <begin position="850"/>
        <end position="860"/>
    </location>
</feature>
<feature type="region of interest" description="Disordered" evidence="1">
    <location>
        <begin position="1155"/>
        <end position="1349"/>
    </location>
</feature>
<evidence type="ECO:0000256" key="1">
    <source>
        <dbReference type="SAM" id="MobiDB-lite"/>
    </source>
</evidence>
<dbReference type="GO" id="GO:0003677">
    <property type="term" value="F:DNA binding"/>
    <property type="evidence" value="ECO:0007669"/>
    <property type="project" value="InterPro"/>
</dbReference>
<feature type="compositionally biased region" description="Polar residues" evidence="1">
    <location>
        <begin position="1333"/>
        <end position="1345"/>
    </location>
</feature>
<gene>
    <name evidence="3" type="ORF">VPNG_02470</name>
</gene>
<name>A0A423XHU1_9PEZI</name>
<dbReference type="Pfam" id="PF02765">
    <property type="entry name" value="POT1"/>
    <property type="match status" value="1"/>
</dbReference>
<feature type="compositionally biased region" description="Basic and acidic residues" evidence="1">
    <location>
        <begin position="742"/>
        <end position="757"/>
    </location>
</feature>
<feature type="compositionally biased region" description="Polar residues" evidence="1">
    <location>
        <begin position="348"/>
        <end position="361"/>
    </location>
</feature>
<keyword evidence="4" id="KW-1185">Reference proteome</keyword>
<feature type="compositionally biased region" description="Polar residues" evidence="1">
    <location>
        <begin position="1301"/>
        <end position="1310"/>
    </location>
</feature>
<evidence type="ECO:0000259" key="2">
    <source>
        <dbReference type="SMART" id="SM00976"/>
    </source>
</evidence>
<feature type="region of interest" description="Disordered" evidence="1">
    <location>
        <begin position="538"/>
        <end position="1060"/>
    </location>
</feature>
<reference evidence="3 4" key="1">
    <citation type="submission" date="2015-09" db="EMBL/GenBank/DDBJ databases">
        <title>Host preference determinants of Valsa canker pathogens revealed by comparative genomics.</title>
        <authorList>
            <person name="Yin Z."/>
            <person name="Huang L."/>
        </authorList>
    </citation>
    <scope>NUCLEOTIDE SEQUENCE [LARGE SCALE GENOMIC DNA]</scope>
    <source>
        <strain evidence="3 4">SXYLt</strain>
    </source>
</reference>
<protein>
    <recommendedName>
        <fullName evidence="2">Telomeric single stranded DNA binding POT1/Cdc13 domain-containing protein</fullName>
    </recommendedName>
</protein>
<dbReference type="SMART" id="SM00976">
    <property type="entry name" value="Telo_bind"/>
    <property type="match status" value="1"/>
</dbReference>
<evidence type="ECO:0000313" key="4">
    <source>
        <dbReference type="Proteomes" id="UP000285146"/>
    </source>
</evidence>
<feature type="compositionally biased region" description="Basic and acidic residues" evidence="1">
    <location>
        <begin position="570"/>
        <end position="582"/>
    </location>
</feature>
<feature type="compositionally biased region" description="Polar residues" evidence="1">
    <location>
        <begin position="996"/>
        <end position="1005"/>
    </location>
</feature>
<feature type="compositionally biased region" description="Acidic residues" evidence="1">
    <location>
        <begin position="829"/>
        <end position="840"/>
    </location>
</feature>
<feature type="region of interest" description="Disordered" evidence="1">
    <location>
        <begin position="467"/>
        <end position="509"/>
    </location>
</feature>
<accession>A0A423XHU1</accession>
<feature type="region of interest" description="Disordered" evidence="1">
    <location>
        <begin position="215"/>
        <end position="419"/>
    </location>
</feature>
<dbReference type="EMBL" id="LKEB01000007">
    <property type="protein sequence ID" value="ROW15837.1"/>
    <property type="molecule type" value="Genomic_DNA"/>
</dbReference>
<dbReference type="InterPro" id="IPR011564">
    <property type="entry name" value="Telomer_end-bd_POT1/Cdc13"/>
</dbReference>
<feature type="compositionally biased region" description="Polar residues" evidence="1">
    <location>
        <begin position="956"/>
        <end position="985"/>
    </location>
</feature>
<dbReference type="OrthoDB" id="5363079at2759"/>
<dbReference type="InterPro" id="IPR012340">
    <property type="entry name" value="NA-bd_OB-fold"/>
</dbReference>
<dbReference type="Proteomes" id="UP000285146">
    <property type="component" value="Unassembled WGS sequence"/>
</dbReference>
<organism evidence="3 4">
    <name type="scientific">Cytospora leucostoma</name>
    <dbReference type="NCBI Taxonomy" id="1230097"/>
    <lineage>
        <taxon>Eukaryota</taxon>
        <taxon>Fungi</taxon>
        <taxon>Dikarya</taxon>
        <taxon>Ascomycota</taxon>
        <taxon>Pezizomycotina</taxon>
        <taxon>Sordariomycetes</taxon>
        <taxon>Sordariomycetidae</taxon>
        <taxon>Diaporthales</taxon>
        <taxon>Cytosporaceae</taxon>
        <taxon>Cytospora</taxon>
    </lineage>
</organism>
<feature type="compositionally biased region" description="Polar residues" evidence="1">
    <location>
        <begin position="328"/>
        <end position="341"/>
    </location>
</feature>
<feature type="compositionally biased region" description="Acidic residues" evidence="1">
    <location>
        <begin position="606"/>
        <end position="628"/>
    </location>
</feature>
<feature type="compositionally biased region" description="Acidic residues" evidence="1">
    <location>
        <begin position="639"/>
        <end position="683"/>
    </location>
</feature>
<feature type="compositionally biased region" description="Polar residues" evidence="1">
    <location>
        <begin position="398"/>
        <end position="408"/>
    </location>
</feature>
<dbReference type="GO" id="GO:0000723">
    <property type="term" value="P:telomere maintenance"/>
    <property type="evidence" value="ECO:0007669"/>
    <property type="project" value="InterPro"/>
</dbReference>
<feature type="compositionally biased region" description="Basic and acidic residues" evidence="1">
    <location>
        <begin position="926"/>
        <end position="954"/>
    </location>
</feature>
<feature type="compositionally biased region" description="Basic and acidic residues" evidence="1">
    <location>
        <begin position="629"/>
        <end position="638"/>
    </location>
</feature>
<proteinExistence type="predicted"/>
<dbReference type="STRING" id="1230097.A0A423XHU1"/>
<feature type="compositionally biased region" description="Basic and acidic residues" evidence="1">
    <location>
        <begin position="1215"/>
        <end position="1233"/>
    </location>
</feature>
<dbReference type="CDD" id="cd04497">
    <property type="entry name" value="hPOT1_OB1_like"/>
    <property type="match status" value="1"/>
</dbReference>
<evidence type="ECO:0000313" key="3">
    <source>
        <dbReference type="EMBL" id="ROW15837.1"/>
    </source>
</evidence>